<dbReference type="EnsemblPlants" id="Bra021345.1">
    <property type="protein sequence ID" value="Bra021345.1-P"/>
    <property type="gene ID" value="Bra021345"/>
</dbReference>
<reference evidence="2 3" key="2">
    <citation type="journal article" date="2018" name="Hortic Res">
        <title>Improved Brassica rapa reference genome by single-molecule sequencing and chromosome conformation capture technologies.</title>
        <authorList>
            <person name="Zhang L."/>
            <person name="Cai X."/>
            <person name="Wu J."/>
            <person name="Liu M."/>
            <person name="Grob S."/>
            <person name="Cheng F."/>
            <person name="Liang J."/>
            <person name="Cai C."/>
            <person name="Liu Z."/>
            <person name="Liu B."/>
            <person name="Wang F."/>
            <person name="Li S."/>
            <person name="Liu F."/>
            <person name="Li X."/>
            <person name="Cheng L."/>
            <person name="Yang W."/>
            <person name="Li M.H."/>
            <person name="Grossniklaus U."/>
            <person name="Zheng H."/>
            <person name="Wang X."/>
        </authorList>
    </citation>
    <scope>NUCLEOTIDE SEQUENCE [LARGE SCALE GENOMIC DNA]</scope>
    <source>
        <strain evidence="2 3">cv. Chiifu-401-42</strain>
    </source>
</reference>
<reference evidence="2" key="3">
    <citation type="submission" date="2023-03" db="UniProtKB">
        <authorList>
            <consortium name="EnsemblPlants"/>
        </authorList>
    </citation>
    <scope>IDENTIFICATION</scope>
    <source>
        <strain evidence="2">cv. Chiifu-401-42</strain>
    </source>
</reference>
<dbReference type="HOGENOM" id="CLU_1373968_0_0_1"/>
<accession>M4DXU9</accession>
<evidence type="ECO:0000313" key="2">
    <source>
        <dbReference type="EnsemblPlants" id="Bra021345.1-P"/>
    </source>
</evidence>
<organism evidence="2 3">
    <name type="scientific">Brassica campestris</name>
    <name type="common">Field mustard</name>
    <dbReference type="NCBI Taxonomy" id="3711"/>
    <lineage>
        <taxon>Eukaryota</taxon>
        <taxon>Viridiplantae</taxon>
        <taxon>Streptophyta</taxon>
        <taxon>Embryophyta</taxon>
        <taxon>Tracheophyta</taxon>
        <taxon>Spermatophyta</taxon>
        <taxon>Magnoliopsida</taxon>
        <taxon>eudicotyledons</taxon>
        <taxon>Gunneridae</taxon>
        <taxon>Pentapetalae</taxon>
        <taxon>rosids</taxon>
        <taxon>malvids</taxon>
        <taxon>Brassicales</taxon>
        <taxon>Brassicaceae</taxon>
        <taxon>Brassiceae</taxon>
        <taxon>Brassica</taxon>
    </lineage>
</organism>
<feature type="compositionally biased region" description="Basic and acidic residues" evidence="1">
    <location>
        <begin position="93"/>
        <end position="112"/>
    </location>
</feature>
<dbReference type="Proteomes" id="UP000011750">
    <property type="component" value="Chromosome A01"/>
</dbReference>
<name>M4DXU9_BRACM</name>
<proteinExistence type="predicted"/>
<evidence type="ECO:0000313" key="3">
    <source>
        <dbReference type="Proteomes" id="UP000011750"/>
    </source>
</evidence>
<keyword evidence="3" id="KW-1185">Reference proteome</keyword>
<feature type="compositionally biased region" description="Basic and acidic residues" evidence="1">
    <location>
        <begin position="7"/>
        <end position="27"/>
    </location>
</feature>
<sequence>MVQDNNGDMHDQEGHQRNAAGLHDRSTGRACHRSTLNLNNDAEKEHRPTLPTTNPLTLITTMARRRLLDCFTYEELLNMQKRDNTDQIQAESAWERTRSIDTRHQQSIDKRPQQSIDINNTTSIDNHSIPKNTVSEKDKFDNQYLTPDKFGIFRDPNFYAKAIDGRTLHERLDMEACPILVTDPAMEADFDSILVTNSR</sequence>
<feature type="region of interest" description="Disordered" evidence="1">
    <location>
        <begin position="88"/>
        <end position="112"/>
    </location>
</feature>
<reference evidence="2 3" key="1">
    <citation type="journal article" date="2011" name="Nat. Genet.">
        <title>The genome of the mesopolyploid crop species Brassica rapa.</title>
        <authorList>
            <consortium name="Brassica rapa Genome Sequencing Project Consortium"/>
            <person name="Wang X."/>
            <person name="Wang H."/>
            <person name="Wang J."/>
            <person name="Sun R."/>
            <person name="Wu J."/>
            <person name="Liu S."/>
            <person name="Bai Y."/>
            <person name="Mun J.H."/>
            <person name="Bancroft I."/>
            <person name="Cheng F."/>
            <person name="Huang S."/>
            <person name="Li X."/>
            <person name="Hua W."/>
            <person name="Wang J."/>
            <person name="Wang X."/>
            <person name="Freeling M."/>
            <person name="Pires J.C."/>
            <person name="Paterson A.H."/>
            <person name="Chalhoub B."/>
            <person name="Wang B."/>
            <person name="Hayward A."/>
            <person name="Sharpe A.G."/>
            <person name="Park B.S."/>
            <person name="Weisshaar B."/>
            <person name="Liu B."/>
            <person name="Li B."/>
            <person name="Liu B."/>
            <person name="Tong C."/>
            <person name="Song C."/>
            <person name="Duran C."/>
            <person name="Peng C."/>
            <person name="Geng C."/>
            <person name="Koh C."/>
            <person name="Lin C."/>
            <person name="Edwards D."/>
            <person name="Mu D."/>
            <person name="Shen D."/>
            <person name="Soumpourou E."/>
            <person name="Li F."/>
            <person name="Fraser F."/>
            <person name="Conant G."/>
            <person name="Lassalle G."/>
            <person name="King G.J."/>
            <person name="Bonnema G."/>
            <person name="Tang H."/>
            <person name="Wang H."/>
            <person name="Belcram H."/>
            <person name="Zhou H."/>
            <person name="Hirakawa H."/>
            <person name="Abe H."/>
            <person name="Guo H."/>
            <person name="Wang H."/>
            <person name="Jin H."/>
            <person name="Parkin I.A."/>
            <person name="Batley J."/>
            <person name="Kim J.S."/>
            <person name="Just J."/>
            <person name="Li J."/>
            <person name="Xu J."/>
            <person name="Deng J."/>
            <person name="Kim J.A."/>
            <person name="Li J."/>
            <person name="Yu J."/>
            <person name="Meng J."/>
            <person name="Wang J."/>
            <person name="Min J."/>
            <person name="Poulain J."/>
            <person name="Wang J."/>
            <person name="Hatakeyama K."/>
            <person name="Wu K."/>
            <person name="Wang L."/>
            <person name="Fang L."/>
            <person name="Trick M."/>
            <person name="Links M.G."/>
            <person name="Zhao M."/>
            <person name="Jin M."/>
            <person name="Ramchiary N."/>
            <person name="Drou N."/>
            <person name="Berkman P.J."/>
            <person name="Cai Q."/>
            <person name="Huang Q."/>
            <person name="Li R."/>
            <person name="Tabata S."/>
            <person name="Cheng S."/>
            <person name="Zhang S."/>
            <person name="Zhang S."/>
            <person name="Huang S."/>
            <person name="Sato S."/>
            <person name="Sun S."/>
            <person name="Kwon S.J."/>
            <person name="Choi S.R."/>
            <person name="Lee T.H."/>
            <person name="Fan W."/>
            <person name="Zhao X."/>
            <person name="Tan X."/>
            <person name="Xu X."/>
            <person name="Wang Y."/>
            <person name="Qiu Y."/>
            <person name="Yin Y."/>
            <person name="Li Y."/>
            <person name="Du Y."/>
            <person name="Liao Y."/>
            <person name="Lim Y."/>
            <person name="Narusaka Y."/>
            <person name="Wang Y."/>
            <person name="Wang Z."/>
            <person name="Li Z."/>
            <person name="Wang Z."/>
            <person name="Xiong Z."/>
            <person name="Zhang Z."/>
        </authorList>
    </citation>
    <scope>NUCLEOTIDE SEQUENCE [LARGE SCALE GENOMIC DNA]</scope>
    <source>
        <strain evidence="2 3">cv. Chiifu-401-42</strain>
    </source>
</reference>
<dbReference type="InParanoid" id="M4DXU9"/>
<protein>
    <submittedName>
        <fullName evidence="2">Uncharacterized protein</fullName>
    </submittedName>
</protein>
<evidence type="ECO:0000256" key="1">
    <source>
        <dbReference type="SAM" id="MobiDB-lite"/>
    </source>
</evidence>
<dbReference type="AlphaFoldDB" id="M4DXU9"/>
<feature type="region of interest" description="Disordered" evidence="1">
    <location>
        <begin position="1"/>
        <end position="28"/>
    </location>
</feature>
<dbReference type="Gramene" id="Bra021345.1">
    <property type="protein sequence ID" value="Bra021345.1-P"/>
    <property type="gene ID" value="Bra021345"/>
</dbReference>